<protein>
    <submittedName>
        <fullName evidence="5">Restriction endonuclease subunit S</fullName>
        <ecNumber evidence="5">3.1.21.-</ecNumber>
    </submittedName>
</protein>
<dbReference type="GO" id="GO:0004519">
    <property type="term" value="F:endonuclease activity"/>
    <property type="evidence" value="ECO:0007669"/>
    <property type="project" value="UniProtKB-KW"/>
</dbReference>
<dbReference type="PANTHER" id="PTHR30408">
    <property type="entry name" value="TYPE-1 RESTRICTION ENZYME ECOKI SPECIFICITY PROTEIN"/>
    <property type="match status" value="1"/>
</dbReference>
<keyword evidence="5" id="KW-0378">Hydrolase</keyword>
<evidence type="ECO:0000313" key="5">
    <source>
        <dbReference type="EMBL" id="WLR42300.1"/>
    </source>
</evidence>
<dbReference type="EC" id="3.1.21.-" evidence="5"/>
<name>A0ABY9JV43_9BACI</name>
<keyword evidence="5" id="KW-0540">Nuclease</keyword>
<keyword evidence="3" id="KW-0238">DNA-binding</keyword>
<dbReference type="RefSeq" id="WP_226543364.1">
    <property type="nucleotide sequence ID" value="NZ_CP129013.1"/>
</dbReference>
<dbReference type="InterPro" id="IPR044946">
    <property type="entry name" value="Restrct_endonuc_typeI_TRD_sf"/>
</dbReference>
<keyword evidence="6" id="KW-1185">Reference proteome</keyword>
<organism evidence="5 6">
    <name type="scientific">Bacillus carboniphilus</name>
    <dbReference type="NCBI Taxonomy" id="86663"/>
    <lineage>
        <taxon>Bacteria</taxon>
        <taxon>Bacillati</taxon>
        <taxon>Bacillota</taxon>
        <taxon>Bacilli</taxon>
        <taxon>Bacillales</taxon>
        <taxon>Bacillaceae</taxon>
        <taxon>Bacillus</taxon>
    </lineage>
</organism>
<reference evidence="5 6" key="1">
    <citation type="submission" date="2023-06" db="EMBL/GenBank/DDBJ databases">
        <title>Five Gram-positive bacteria isolated from mangrove sediments in Shenzhen, Guangdong, China.</title>
        <authorList>
            <person name="Yu S."/>
            <person name="Zheng W."/>
            <person name="Huang Y."/>
        </authorList>
    </citation>
    <scope>NUCLEOTIDE SEQUENCE [LARGE SCALE GENOMIC DNA]</scope>
    <source>
        <strain evidence="5 6">SaN35-3</strain>
    </source>
</reference>
<proteinExistence type="inferred from homology"/>
<evidence type="ECO:0000313" key="6">
    <source>
        <dbReference type="Proteomes" id="UP001197974"/>
    </source>
</evidence>
<dbReference type="EMBL" id="CP129013">
    <property type="protein sequence ID" value="WLR42300.1"/>
    <property type="molecule type" value="Genomic_DNA"/>
</dbReference>
<dbReference type="InterPro" id="IPR000055">
    <property type="entry name" value="Restrct_endonuc_typeI_TRD"/>
</dbReference>
<dbReference type="Gene3D" id="3.90.220.20">
    <property type="entry name" value="DNA methylase specificity domains"/>
    <property type="match status" value="1"/>
</dbReference>
<evidence type="ECO:0000256" key="2">
    <source>
        <dbReference type="ARBA" id="ARBA00022747"/>
    </source>
</evidence>
<accession>A0ABY9JV43</accession>
<dbReference type="GO" id="GO:0016787">
    <property type="term" value="F:hydrolase activity"/>
    <property type="evidence" value="ECO:0007669"/>
    <property type="project" value="UniProtKB-KW"/>
</dbReference>
<comment type="similarity">
    <text evidence="1">Belongs to the type-I restriction system S methylase family.</text>
</comment>
<dbReference type="InterPro" id="IPR052021">
    <property type="entry name" value="Type-I_RS_S_subunit"/>
</dbReference>
<keyword evidence="2" id="KW-0680">Restriction system</keyword>
<sequence>MILDEDFVAPEYLLYFFKGYQKKVLAQVRSVTADNLDFKSIVNIDVPIPPLEEQYSFIQRLNSINNLMEQNKQQLSNKEILFESLMQRAFKGELFND</sequence>
<evidence type="ECO:0000256" key="3">
    <source>
        <dbReference type="ARBA" id="ARBA00023125"/>
    </source>
</evidence>
<dbReference type="Pfam" id="PF01420">
    <property type="entry name" value="Methylase_S"/>
    <property type="match status" value="1"/>
</dbReference>
<feature type="domain" description="Type I restriction modification DNA specificity" evidence="4">
    <location>
        <begin position="10"/>
        <end position="75"/>
    </location>
</feature>
<dbReference type="Proteomes" id="UP001197974">
    <property type="component" value="Chromosome"/>
</dbReference>
<gene>
    <name evidence="5" type="ORF">LC087_16505</name>
</gene>
<evidence type="ECO:0000256" key="1">
    <source>
        <dbReference type="ARBA" id="ARBA00010923"/>
    </source>
</evidence>
<dbReference type="PANTHER" id="PTHR30408:SF12">
    <property type="entry name" value="TYPE I RESTRICTION ENZYME MJAVIII SPECIFICITY SUBUNIT"/>
    <property type="match status" value="1"/>
</dbReference>
<dbReference type="SUPFAM" id="SSF116734">
    <property type="entry name" value="DNA methylase specificity domain"/>
    <property type="match status" value="1"/>
</dbReference>
<evidence type="ECO:0000259" key="4">
    <source>
        <dbReference type="Pfam" id="PF01420"/>
    </source>
</evidence>
<keyword evidence="5" id="KW-0255">Endonuclease</keyword>